<sequence length="435" mass="49680">MMSSDHTISDLDISWSFDDKDGGVDSRTRDIDRRVTVEDPSTPVSINARGMLEQGAMYAIASAVEQPEYVDIDEPSTSGRALGILKDSPASLITEDMLPGIRAMYGIPSDIELRAPKEYERADWDIPGWTCLYEYTFRLGFRFPIPQLVQRMLVYYELAPGQLMPNTWRILLGLGILCERNGVQFGLGCLLHNYYLKEHLTDTGRYSLVSRNKKRDLIIDTKTNDRNWKDTFFFTMGPPVDGPWRMGGEEYQYRRVWNRYEVGGAGKAPACDVAPERTRILLEIPAAQRSVSNLLTEEPLLESSPERSPLKKKPKRAPAVERQKKVASSSKDKSAGPDFEPDSPMKLLASGLSSFKDPAGFLKRSDDFTLVDDDMHLKRVKTEEVFDTPTKRRYICMVDTRPSMTRVWRFVRWVMLSRRKMLSSPPRKAWLSSKR</sequence>
<reference evidence="3" key="1">
    <citation type="journal article" date="2022" name="Plant J.">
        <title>Strategies of tolerance reflected in two North American maple genomes.</title>
        <authorList>
            <person name="McEvoy S.L."/>
            <person name="Sezen U.U."/>
            <person name="Trouern-Trend A."/>
            <person name="McMahon S.M."/>
            <person name="Schaberg P.G."/>
            <person name="Yang J."/>
            <person name="Wegrzyn J.L."/>
            <person name="Swenson N.G."/>
        </authorList>
    </citation>
    <scope>NUCLEOTIDE SEQUENCE</scope>
    <source>
        <strain evidence="3">NS2018</strain>
    </source>
</reference>
<feature type="domain" description="Transposase (putative) gypsy type" evidence="2">
    <location>
        <begin position="134"/>
        <end position="196"/>
    </location>
</feature>
<keyword evidence="4" id="KW-1185">Reference proteome</keyword>
<dbReference type="Pfam" id="PF04195">
    <property type="entry name" value="Transposase_28"/>
    <property type="match status" value="1"/>
</dbReference>
<dbReference type="PANTHER" id="PTHR31099">
    <property type="entry name" value="OS06G0165300 PROTEIN"/>
    <property type="match status" value="1"/>
</dbReference>
<accession>A0AA39W2E1</accession>
<evidence type="ECO:0000313" key="4">
    <source>
        <dbReference type="Proteomes" id="UP001168877"/>
    </source>
</evidence>
<evidence type="ECO:0000256" key="1">
    <source>
        <dbReference type="SAM" id="MobiDB-lite"/>
    </source>
</evidence>
<dbReference type="EMBL" id="JAUESC010000003">
    <property type="protein sequence ID" value="KAK0599713.1"/>
    <property type="molecule type" value="Genomic_DNA"/>
</dbReference>
<proteinExistence type="predicted"/>
<feature type="region of interest" description="Disordered" evidence="1">
    <location>
        <begin position="297"/>
        <end position="343"/>
    </location>
</feature>
<dbReference type="PANTHER" id="PTHR31099:SF28">
    <property type="entry name" value="F5J5.12"/>
    <property type="match status" value="1"/>
</dbReference>
<name>A0AA39W2E1_ACESA</name>
<dbReference type="Proteomes" id="UP001168877">
    <property type="component" value="Unassembled WGS sequence"/>
</dbReference>
<dbReference type="AlphaFoldDB" id="A0AA39W2E1"/>
<evidence type="ECO:0000259" key="2">
    <source>
        <dbReference type="Pfam" id="PF04195"/>
    </source>
</evidence>
<reference evidence="3" key="2">
    <citation type="submission" date="2023-06" db="EMBL/GenBank/DDBJ databases">
        <authorList>
            <person name="Swenson N.G."/>
            <person name="Wegrzyn J.L."/>
            <person name="Mcevoy S.L."/>
        </authorList>
    </citation>
    <scope>NUCLEOTIDE SEQUENCE</scope>
    <source>
        <strain evidence="3">NS2018</strain>
        <tissue evidence="3">Leaf</tissue>
    </source>
</reference>
<protein>
    <recommendedName>
        <fullName evidence="2">Transposase (putative) gypsy type domain-containing protein</fullName>
    </recommendedName>
</protein>
<gene>
    <name evidence="3" type="ORF">LWI29_007931</name>
</gene>
<comment type="caution">
    <text evidence="3">The sequence shown here is derived from an EMBL/GenBank/DDBJ whole genome shotgun (WGS) entry which is preliminary data.</text>
</comment>
<dbReference type="InterPro" id="IPR007321">
    <property type="entry name" value="Transposase_28"/>
</dbReference>
<feature type="compositionally biased region" description="Basic and acidic residues" evidence="1">
    <location>
        <begin position="318"/>
        <end position="335"/>
    </location>
</feature>
<evidence type="ECO:0000313" key="3">
    <source>
        <dbReference type="EMBL" id="KAK0599713.1"/>
    </source>
</evidence>
<organism evidence="3 4">
    <name type="scientific">Acer saccharum</name>
    <name type="common">Sugar maple</name>
    <dbReference type="NCBI Taxonomy" id="4024"/>
    <lineage>
        <taxon>Eukaryota</taxon>
        <taxon>Viridiplantae</taxon>
        <taxon>Streptophyta</taxon>
        <taxon>Embryophyta</taxon>
        <taxon>Tracheophyta</taxon>
        <taxon>Spermatophyta</taxon>
        <taxon>Magnoliopsida</taxon>
        <taxon>eudicotyledons</taxon>
        <taxon>Gunneridae</taxon>
        <taxon>Pentapetalae</taxon>
        <taxon>rosids</taxon>
        <taxon>malvids</taxon>
        <taxon>Sapindales</taxon>
        <taxon>Sapindaceae</taxon>
        <taxon>Hippocastanoideae</taxon>
        <taxon>Acereae</taxon>
        <taxon>Acer</taxon>
    </lineage>
</organism>